<dbReference type="HOGENOM" id="CLU_069535_0_0_7"/>
<dbReference type="NCBIfam" id="NF003814">
    <property type="entry name" value="PRK05406.1-3"/>
    <property type="match status" value="1"/>
</dbReference>
<dbReference type="STRING" id="598659.NAMH_0122"/>
<dbReference type="GO" id="GO:0005975">
    <property type="term" value="P:carbohydrate metabolic process"/>
    <property type="evidence" value="ECO:0007669"/>
    <property type="project" value="InterPro"/>
</dbReference>
<dbReference type="AlphaFoldDB" id="B9L7F1"/>
<reference evidence="1 2" key="1">
    <citation type="journal article" date="2009" name="PLoS Genet.">
        <title>Adaptations to submarine hydrothermal environments exemplified by the genome of Nautilia profundicola.</title>
        <authorList>
            <person name="Campbell B.J."/>
            <person name="Smith J.L."/>
            <person name="Hanson T.E."/>
            <person name="Klotz M.G."/>
            <person name="Stein L.Y."/>
            <person name="Lee C.K."/>
            <person name="Wu D."/>
            <person name="Robinson J.M."/>
            <person name="Khouri H.M."/>
            <person name="Eisen J.A."/>
            <person name="Cary S.C."/>
        </authorList>
    </citation>
    <scope>NUCLEOTIDE SEQUENCE [LARGE SCALE GENOMIC DNA]</scope>
    <source>
        <strain evidence="2">ATCC BAA-1463 / DSM 18972 / AmH</strain>
    </source>
</reference>
<dbReference type="Gene3D" id="3.20.20.370">
    <property type="entry name" value="Glycoside hydrolase/deacetylase"/>
    <property type="match status" value="1"/>
</dbReference>
<dbReference type="RefSeq" id="WP_012663804.1">
    <property type="nucleotide sequence ID" value="NC_012115.1"/>
</dbReference>
<dbReference type="InterPro" id="IPR011330">
    <property type="entry name" value="Glyco_hydro/deAcase_b/a-brl"/>
</dbReference>
<dbReference type="SUPFAM" id="SSF88713">
    <property type="entry name" value="Glycoside hydrolase/deacetylase"/>
    <property type="match status" value="1"/>
</dbReference>
<gene>
    <name evidence="1" type="ordered locus">NAMH_0122</name>
</gene>
<dbReference type="Proteomes" id="UP000000448">
    <property type="component" value="Chromosome"/>
</dbReference>
<accession>B9L7F1</accession>
<protein>
    <submittedName>
        <fullName evidence="1">LamB/YcsF family protein</fullName>
    </submittedName>
</protein>
<dbReference type="Pfam" id="PF03746">
    <property type="entry name" value="LamB_YcsF"/>
    <property type="match status" value="1"/>
</dbReference>
<keyword evidence="2" id="KW-1185">Reference proteome</keyword>
<name>B9L7F1_NAUPA</name>
<dbReference type="PANTHER" id="PTHR30292:SF0">
    <property type="entry name" value="5-OXOPROLINASE SUBUNIT A"/>
    <property type="match status" value="1"/>
</dbReference>
<dbReference type="CDD" id="cd10787">
    <property type="entry name" value="LamB_YcsF_like"/>
    <property type="match status" value="1"/>
</dbReference>
<dbReference type="EMBL" id="CP001279">
    <property type="protein sequence ID" value="ACM92433.1"/>
    <property type="molecule type" value="Genomic_DNA"/>
</dbReference>
<proteinExistence type="predicted"/>
<dbReference type="NCBIfam" id="NF003816">
    <property type="entry name" value="PRK05406.1-5"/>
    <property type="match status" value="1"/>
</dbReference>
<sequence length="239" mass="26749">MIKLNADLGESFGHYRLGMDEEIMPLIDMANIACGFHAGDPIIMDKTVLLAKNSGVEIGAHPGYPDLLGFGRRSMKCSAMEIENYIIYQAGALDAFCKKHKTDIKYIKPHGALYNDMMGDAEVFRAVLNAAAGLNLPVMILSSSKNEEYEKIAHEFGVKLIYEVFADRNYTDEGFLVPRTRENAVISDKNEILERVLMFKEGYILSENKKVLNLKVDTICVHGDNEKALEIIKAVREVL</sequence>
<dbReference type="OrthoDB" id="9773478at2"/>
<evidence type="ECO:0000313" key="2">
    <source>
        <dbReference type="Proteomes" id="UP000000448"/>
    </source>
</evidence>
<organism evidence="1 2">
    <name type="scientific">Nautilia profundicola (strain ATCC BAA-1463 / DSM 18972 / AmH)</name>
    <dbReference type="NCBI Taxonomy" id="598659"/>
    <lineage>
        <taxon>Bacteria</taxon>
        <taxon>Pseudomonadati</taxon>
        <taxon>Campylobacterota</taxon>
        <taxon>Epsilonproteobacteria</taxon>
        <taxon>Nautiliales</taxon>
        <taxon>Nautiliaceae</taxon>
        <taxon>Nautilia</taxon>
    </lineage>
</organism>
<evidence type="ECO:0000313" key="1">
    <source>
        <dbReference type="EMBL" id="ACM92433.1"/>
    </source>
</evidence>
<dbReference type="eggNOG" id="COG1540">
    <property type="taxonomic scope" value="Bacteria"/>
</dbReference>
<dbReference type="KEGG" id="nam:NAMH_0122"/>
<dbReference type="PANTHER" id="PTHR30292">
    <property type="entry name" value="UNCHARACTERIZED PROTEIN YBGL-RELATED"/>
    <property type="match status" value="1"/>
</dbReference>
<dbReference type="InterPro" id="IPR005501">
    <property type="entry name" value="LamB/YcsF/PxpA-like"/>
</dbReference>